<proteinExistence type="predicted"/>
<dbReference type="PANTHER" id="PTHR43244">
    <property type="match status" value="1"/>
</dbReference>
<feature type="domain" description="Luciferase-like" evidence="1">
    <location>
        <begin position="15"/>
        <end position="303"/>
    </location>
</feature>
<dbReference type="SUPFAM" id="SSF51679">
    <property type="entry name" value="Bacterial luciferase-like"/>
    <property type="match status" value="1"/>
</dbReference>
<protein>
    <submittedName>
        <fullName evidence="2">LLM class F420-dependent oxidoreductase</fullName>
    </submittedName>
</protein>
<dbReference type="InterPro" id="IPR050564">
    <property type="entry name" value="F420-G6PD/mer"/>
</dbReference>
<dbReference type="InterPro" id="IPR011251">
    <property type="entry name" value="Luciferase-like_dom"/>
</dbReference>
<dbReference type="Pfam" id="PF00296">
    <property type="entry name" value="Bac_luciferase"/>
    <property type="match status" value="1"/>
</dbReference>
<comment type="caution">
    <text evidence="2">The sequence shown here is derived from an EMBL/GenBank/DDBJ whole genome shotgun (WGS) entry which is preliminary data.</text>
</comment>
<dbReference type="RefSeq" id="WP_344088198.1">
    <property type="nucleotide sequence ID" value="NZ_BAAAPO010000053.1"/>
</dbReference>
<evidence type="ECO:0000259" key="1">
    <source>
        <dbReference type="Pfam" id="PF00296"/>
    </source>
</evidence>
<name>A0ABN2M2M5_9MICO</name>
<dbReference type="InterPro" id="IPR019919">
    <property type="entry name" value="Lucif-like_OxRdtase_MSMEG_2256"/>
</dbReference>
<dbReference type="CDD" id="cd01097">
    <property type="entry name" value="Tetrahydromethanopterin_reductase"/>
    <property type="match status" value="1"/>
</dbReference>
<dbReference type="NCBIfam" id="TIGR03617">
    <property type="entry name" value="F420_MSMEG_2256"/>
    <property type="match status" value="1"/>
</dbReference>
<keyword evidence="3" id="KW-1185">Reference proteome</keyword>
<gene>
    <name evidence="2" type="ORF">GCM10009811_33280</name>
</gene>
<evidence type="ECO:0000313" key="2">
    <source>
        <dbReference type="EMBL" id="GAA1807099.1"/>
    </source>
</evidence>
<accession>A0ABN2M2M5</accession>
<sequence>MRFDSIYHGGPGPVGAAVAQARTAGFDGLGIAELQHDPFVVSALACAAPSELRIATSVAIAFARSPMTVAYQAWDLQALSGGRFALGLGSQIEPHITKRFGMPWSRPAARMREYVAAVRAIWGAWQDGTRLNFRGDFYTHTLMTPMFNPGPLRVARPRIQIAAVGPLMIRVAAEATDGLIVHPFTTYDYLVDVIEPIVVAHTPERSEFELVGQVMVAAGRDEQELAAAVGAVKAQLAFYGSTPAYRPVFEHHGIGELGDELNRLSKRGEWVAMAGLIDDATFDLFAVRGTPEEAGVQLVQRYAGRFDRLAPTLLGSADPQIAARLLAAARNADA</sequence>
<dbReference type="Gene3D" id="3.20.20.30">
    <property type="entry name" value="Luciferase-like domain"/>
    <property type="match status" value="1"/>
</dbReference>
<dbReference type="EMBL" id="BAAAPO010000053">
    <property type="protein sequence ID" value="GAA1807099.1"/>
    <property type="molecule type" value="Genomic_DNA"/>
</dbReference>
<organism evidence="2 3">
    <name type="scientific">Nostocoides veronense</name>
    <dbReference type="NCBI Taxonomy" id="330836"/>
    <lineage>
        <taxon>Bacteria</taxon>
        <taxon>Bacillati</taxon>
        <taxon>Actinomycetota</taxon>
        <taxon>Actinomycetes</taxon>
        <taxon>Micrococcales</taxon>
        <taxon>Intrasporangiaceae</taxon>
        <taxon>Nostocoides</taxon>
    </lineage>
</organism>
<dbReference type="PANTHER" id="PTHR43244:SF2">
    <property type="entry name" value="CONSERVED HYPOTHETICAL ALANINE AND PROLINE-RICH PROTEIN"/>
    <property type="match status" value="1"/>
</dbReference>
<reference evidence="2 3" key="1">
    <citation type="journal article" date="2019" name="Int. J. Syst. Evol. Microbiol.">
        <title>The Global Catalogue of Microorganisms (GCM) 10K type strain sequencing project: providing services to taxonomists for standard genome sequencing and annotation.</title>
        <authorList>
            <consortium name="The Broad Institute Genomics Platform"/>
            <consortium name="The Broad Institute Genome Sequencing Center for Infectious Disease"/>
            <person name="Wu L."/>
            <person name="Ma J."/>
        </authorList>
    </citation>
    <scope>NUCLEOTIDE SEQUENCE [LARGE SCALE GENOMIC DNA]</scope>
    <source>
        <strain evidence="2 3">JCM 15592</strain>
    </source>
</reference>
<dbReference type="InterPro" id="IPR036661">
    <property type="entry name" value="Luciferase-like_sf"/>
</dbReference>
<evidence type="ECO:0000313" key="3">
    <source>
        <dbReference type="Proteomes" id="UP001499938"/>
    </source>
</evidence>
<dbReference type="Proteomes" id="UP001499938">
    <property type="component" value="Unassembled WGS sequence"/>
</dbReference>